<evidence type="ECO:0000256" key="1">
    <source>
        <dbReference type="SAM" id="MobiDB-lite"/>
    </source>
</evidence>
<accession>A0A6A4T4T6</accession>
<dbReference type="AlphaFoldDB" id="A0A6A4T4T6"/>
<feature type="region of interest" description="Disordered" evidence="1">
    <location>
        <begin position="25"/>
        <end position="52"/>
    </location>
</feature>
<sequence>MLCSNLLQAKRKHVKTQFDYSTKRQARYSKGTQDYSQKGTGPELSVEGRKETTQTQLDVRMFSLRLHYYMGI</sequence>
<feature type="compositionally biased region" description="Polar residues" evidence="1">
    <location>
        <begin position="30"/>
        <end position="39"/>
    </location>
</feature>
<protein>
    <submittedName>
        <fullName evidence="2">Uncharacterized protein</fullName>
    </submittedName>
</protein>
<reference evidence="2 3" key="1">
    <citation type="submission" date="2019-06" db="EMBL/GenBank/DDBJ databases">
        <title>Draft genomes of female and male turbot (Scophthalmus maximus).</title>
        <authorList>
            <person name="Xu H."/>
            <person name="Xu X.-W."/>
            <person name="Shao C."/>
            <person name="Chen S."/>
        </authorList>
    </citation>
    <scope>NUCLEOTIDE SEQUENCE [LARGE SCALE GENOMIC DNA]</scope>
    <source>
        <strain evidence="2">Ysfricsl-2016a</strain>
        <tissue evidence="2">Blood</tissue>
    </source>
</reference>
<organism evidence="2 3">
    <name type="scientific">Scophthalmus maximus</name>
    <name type="common">Turbot</name>
    <name type="synonym">Psetta maxima</name>
    <dbReference type="NCBI Taxonomy" id="52904"/>
    <lineage>
        <taxon>Eukaryota</taxon>
        <taxon>Metazoa</taxon>
        <taxon>Chordata</taxon>
        <taxon>Craniata</taxon>
        <taxon>Vertebrata</taxon>
        <taxon>Euteleostomi</taxon>
        <taxon>Actinopterygii</taxon>
        <taxon>Neopterygii</taxon>
        <taxon>Teleostei</taxon>
        <taxon>Neoteleostei</taxon>
        <taxon>Acanthomorphata</taxon>
        <taxon>Carangaria</taxon>
        <taxon>Pleuronectiformes</taxon>
        <taxon>Pleuronectoidei</taxon>
        <taxon>Scophthalmidae</taxon>
        <taxon>Scophthalmus</taxon>
    </lineage>
</organism>
<proteinExistence type="predicted"/>
<name>A0A6A4T4T6_SCOMX</name>
<gene>
    <name evidence="2" type="ORF">F2P81_008625</name>
</gene>
<dbReference type="Proteomes" id="UP000438429">
    <property type="component" value="Unassembled WGS sequence"/>
</dbReference>
<dbReference type="EMBL" id="VEVO01000008">
    <property type="protein sequence ID" value="KAF0038141.1"/>
    <property type="molecule type" value="Genomic_DNA"/>
</dbReference>
<evidence type="ECO:0000313" key="2">
    <source>
        <dbReference type="EMBL" id="KAF0038141.1"/>
    </source>
</evidence>
<evidence type="ECO:0000313" key="3">
    <source>
        <dbReference type="Proteomes" id="UP000438429"/>
    </source>
</evidence>
<comment type="caution">
    <text evidence="2">The sequence shown here is derived from an EMBL/GenBank/DDBJ whole genome shotgun (WGS) entry which is preliminary data.</text>
</comment>